<comment type="caution">
    <text evidence="22">The sequence shown here is derived from an EMBL/GenBank/DDBJ whole genome shotgun (WGS) entry which is preliminary data.</text>
</comment>
<keyword evidence="6" id="KW-0540">Nuclease</keyword>
<evidence type="ECO:0000259" key="21">
    <source>
        <dbReference type="PROSITE" id="PS50160"/>
    </source>
</evidence>
<keyword evidence="15" id="KW-0233">DNA recombination</keyword>
<dbReference type="PANTHER" id="PTHR42705">
    <property type="entry name" value="BIFUNCTIONAL NON-HOMOLOGOUS END JOINING PROTEIN LIGD"/>
    <property type="match status" value="1"/>
</dbReference>
<evidence type="ECO:0000256" key="17">
    <source>
        <dbReference type="ARBA" id="ARBA00023211"/>
    </source>
</evidence>
<keyword evidence="18" id="KW-0511">Multifunctional enzyme</keyword>
<dbReference type="Gene3D" id="3.30.1490.70">
    <property type="match status" value="1"/>
</dbReference>
<comment type="cofactor">
    <cofactor evidence="1">
        <name>Mn(2+)</name>
        <dbReference type="ChEBI" id="CHEBI:29035"/>
    </cofactor>
</comment>
<keyword evidence="12" id="KW-0067">ATP-binding</keyword>
<dbReference type="Pfam" id="PF01068">
    <property type="entry name" value="DNA_ligase_A_M"/>
    <property type="match status" value="1"/>
</dbReference>
<dbReference type="InterPro" id="IPR014145">
    <property type="entry name" value="LigD_pol_dom"/>
</dbReference>
<keyword evidence="14" id="KW-0238">DNA-binding</keyword>
<dbReference type="NCBIfam" id="TIGR02778">
    <property type="entry name" value="ligD_pol"/>
    <property type="match status" value="1"/>
</dbReference>
<comment type="catalytic activity">
    <reaction evidence="20">
        <text>ATP + (deoxyribonucleotide)n-3'-hydroxyl + 5'-phospho-(deoxyribonucleotide)m = (deoxyribonucleotide)n+m + AMP + diphosphate.</text>
        <dbReference type="EC" id="6.5.1.1"/>
    </reaction>
</comment>
<dbReference type="Pfam" id="PF04679">
    <property type="entry name" value="DNA_ligase_A_C"/>
    <property type="match status" value="1"/>
</dbReference>
<evidence type="ECO:0000256" key="19">
    <source>
        <dbReference type="ARBA" id="ARBA00029943"/>
    </source>
</evidence>
<dbReference type="SUPFAM" id="SSF56091">
    <property type="entry name" value="DNA ligase/mRNA capping enzyme, catalytic domain"/>
    <property type="match status" value="1"/>
</dbReference>
<evidence type="ECO:0000256" key="7">
    <source>
        <dbReference type="ARBA" id="ARBA00022723"/>
    </source>
</evidence>
<dbReference type="EMBL" id="JBHUHZ010000001">
    <property type="protein sequence ID" value="MFD2162991.1"/>
    <property type="molecule type" value="Genomic_DNA"/>
</dbReference>
<reference evidence="23" key="1">
    <citation type="journal article" date="2019" name="Int. J. Syst. Evol. Microbiol.">
        <title>The Global Catalogue of Microorganisms (GCM) 10K type strain sequencing project: providing services to taxonomists for standard genome sequencing and annotation.</title>
        <authorList>
            <consortium name="The Broad Institute Genomics Platform"/>
            <consortium name="The Broad Institute Genome Sequencing Center for Infectious Disease"/>
            <person name="Wu L."/>
            <person name="Ma J."/>
        </authorList>
    </citation>
    <scope>NUCLEOTIDE SEQUENCE [LARGE SCALE GENOMIC DNA]</scope>
    <source>
        <strain evidence="23">KCTC 42217</strain>
    </source>
</reference>
<keyword evidence="10" id="KW-0378">Hydrolase</keyword>
<dbReference type="InterPro" id="IPR052171">
    <property type="entry name" value="NHEJ_LigD"/>
</dbReference>
<dbReference type="Pfam" id="PF13298">
    <property type="entry name" value="LigD_N"/>
    <property type="match status" value="1"/>
</dbReference>
<dbReference type="InterPro" id="IPR014143">
    <property type="entry name" value="NHEJ_ligase_prk"/>
</dbReference>
<evidence type="ECO:0000256" key="9">
    <source>
        <dbReference type="ARBA" id="ARBA00022763"/>
    </source>
</evidence>
<dbReference type="CDD" id="cd04865">
    <property type="entry name" value="LigD_Pol_like_2"/>
    <property type="match status" value="1"/>
</dbReference>
<gene>
    <name evidence="22" type="primary">ligD</name>
    <name evidence="22" type="ORF">ACFSJU_11355</name>
</gene>
<dbReference type="PANTHER" id="PTHR42705:SF2">
    <property type="entry name" value="BIFUNCTIONAL NON-HOMOLOGOUS END JOINING PROTEIN LIGD"/>
    <property type="match status" value="1"/>
</dbReference>
<evidence type="ECO:0000256" key="16">
    <source>
        <dbReference type="ARBA" id="ARBA00023204"/>
    </source>
</evidence>
<keyword evidence="17" id="KW-0464">Manganese</keyword>
<dbReference type="Gene3D" id="2.40.50.140">
    <property type="entry name" value="Nucleic acid-binding proteins"/>
    <property type="match status" value="1"/>
</dbReference>
<dbReference type="InterPro" id="IPR012340">
    <property type="entry name" value="NA-bd_OB-fold"/>
</dbReference>
<evidence type="ECO:0000256" key="10">
    <source>
        <dbReference type="ARBA" id="ARBA00022801"/>
    </source>
</evidence>
<keyword evidence="7" id="KW-0479">Metal-binding</keyword>
<dbReference type="Gene3D" id="3.90.920.10">
    <property type="entry name" value="DNA primase, PRIM domain"/>
    <property type="match status" value="1"/>
</dbReference>
<dbReference type="InterPro" id="IPR012309">
    <property type="entry name" value="DNA_ligase_ATP-dep_C"/>
</dbReference>
<evidence type="ECO:0000256" key="14">
    <source>
        <dbReference type="ARBA" id="ARBA00023125"/>
    </source>
</evidence>
<keyword evidence="3 22" id="KW-0436">Ligase</keyword>
<feature type="domain" description="ATP-dependent DNA ligase family profile" evidence="21">
    <location>
        <begin position="323"/>
        <end position="459"/>
    </location>
</feature>
<dbReference type="NCBIfam" id="TIGR02779">
    <property type="entry name" value="NHEJ_ligase_lig"/>
    <property type="match status" value="1"/>
</dbReference>
<keyword evidence="11" id="KW-0269">Exonuclease</keyword>
<evidence type="ECO:0000256" key="15">
    <source>
        <dbReference type="ARBA" id="ARBA00023172"/>
    </source>
</evidence>
<evidence type="ECO:0000256" key="11">
    <source>
        <dbReference type="ARBA" id="ARBA00022839"/>
    </source>
</evidence>
<evidence type="ECO:0000313" key="22">
    <source>
        <dbReference type="EMBL" id="MFD2162991.1"/>
    </source>
</evidence>
<dbReference type="CDD" id="cd07971">
    <property type="entry name" value="OBF_DNA_ligase_LigD"/>
    <property type="match status" value="1"/>
</dbReference>
<keyword evidence="16" id="KW-0234">DNA repair</keyword>
<dbReference type="InterPro" id="IPR014144">
    <property type="entry name" value="LigD_PE_domain"/>
</dbReference>
<dbReference type="NCBIfam" id="TIGR02776">
    <property type="entry name" value="NHEJ_ligase_prk"/>
    <property type="match status" value="1"/>
</dbReference>
<evidence type="ECO:0000256" key="13">
    <source>
        <dbReference type="ARBA" id="ARBA00022932"/>
    </source>
</evidence>
<keyword evidence="9" id="KW-0227">DNA damage</keyword>
<keyword evidence="23" id="KW-1185">Reference proteome</keyword>
<dbReference type="SUPFAM" id="SSF50249">
    <property type="entry name" value="Nucleic acid-binding proteins"/>
    <property type="match status" value="1"/>
</dbReference>
<dbReference type="GO" id="GO:0003910">
    <property type="term" value="F:DNA ligase (ATP) activity"/>
    <property type="evidence" value="ECO:0007669"/>
    <property type="project" value="UniProtKB-EC"/>
</dbReference>
<dbReference type="InterPro" id="IPR014146">
    <property type="entry name" value="LigD_ligase_dom"/>
</dbReference>
<organism evidence="22 23">
    <name type="scientific">Paradesertivirga mongoliensis</name>
    <dbReference type="NCBI Taxonomy" id="2100740"/>
    <lineage>
        <taxon>Bacteria</taxon>
        <taxon>Pseudomonadati</taxon>
        <taxon>Bacteroidota</taxon>
        <taxon>Sphingobacteriia</taxon>
        <taxon>Sphingobacteriales</taxon>
        <taxon>Sphingobacteriaceae</taxon>
        <taxon>Paradesertivirga</taxon>
    </lineage>
</organism>
<dbReference type="NCBIfam" id="TIGR02777">
    <property type="entry name" value="LigD_PE_dom"/>
    <property type="match status" value="1"/>
</dbReference>
<protein>
    <recommendedName>
        <fullName evidence="2">DNA ligase (ATP)</fullName>
        <ecNumber evidence="2">6.5.1.1</ecNumber>
    </recommendedName>
    <alternativeName>
        <fullName evidence="19">NHEJ DNA polymerase</fullName>
    </alternativeName>
</protein>
<evidence type="ECO:0000256" key="8">
    <source>
        <dbReference type="ARBA" id="ARBA00022741"/>
    </source>
</evidence>
<evidence type="ECO:0000256" key="20">
    <source>
        <dbReference type="ARBA" id="ARBA00034003"/>
    </source>
</evidence>
<dbReference type="CDD" id="cd07906">
    <property type="entry name" value="Adenylation_DNA_ligase_LigD_LigC"/>
    <property type="match status" value="1"/>
</dbReference>
<evidence type="ECO:0000256" key="5">
    <source>
        <dbReference type="ARBA" id="ARBA00022695"/>
    </source>
</evidence>
<proteinExistence type="predicted"/>
<accession>A0ABW4ZN41</accession>
<evidence type="ECO:0000256" key="1">
    <source>
        <dbReference type="ARBA" id="ARBA00001936"/>
    </source>
</evidence>
<keyword evidence="13" id="KW-0239">DNA-directed DNA polymerase</keyword>
<evidence type="ECO:0000256" key="3">
    <source>
        <dbReference type="ARBA" id="ARBA00022598"/>
    </source>
</evidence>
<evidence type="ECO:0000256" key="12">
    <source>
        <dbReference type="ARBA" id="ARBA00022840"/>
    </source>
</evidence>
<keyword evidence="5" id="KW-0548">Nucleotidyltransferase</keyword>
<keyword evidence="8" id="KW-0547">Nucleotide-binding</keyword>
<dbReference type="InterPro" id="IPR012310">
    <property type="entry name" value="DNA_ligase_ATP-dep_cent"/>
</dbReference>
<dbReference type="Gene3D" id="3.30.470.30">
    <property type="entry name" value="DNA ligase/mRNA capping enzyme"/>
    <property type="match status" value="1"/>
</dbReference>
<dbReference type="PROSITE" id="PS50160">
    <property type="entry name" value="DNA_LIGASE_A3"/>
    <property type="match status" value="1"/>
</dbReference>
<dbReference type="Pfam" id="PF21686">
    <property type="entry name" value="LigD_Prim-Pol"/>
    <property type="match status" value="1"/>
</dbReference>
<evidence type="ECO:0000313" key="23">
    <source>
        <dbReference type="Proteomes" id="UP001597387"/>
    </source>
</evidence>
<dbReference type="EC" id="6.5.1.1" evidence="2"/>
<evidence type="ECO:0000256" key="18">
    <source>
        <dbReference type="ARBA" id="ARBA00023268"/>
    </source>
</evidence>
<dbReference type="Proteomes" id="UP001597387">
    <property type="component" value="Unassembled WGS sequence"/>
</dbReference>
<name>A0ABW4ZN41_9SPHI</name>
<evidence type="ECO:0000256" key="4">
    <source>
        <dbReference type="ARBA" id="ARBA00022679"/>
    </source>
</evidence>
<evidence type="ECO:0000256" key="2">
    <source>
        <dbReference type="ARBA" id="ARBA00012727"/>
    </source>
</evidence>
<dbReference type="RefSeq" id="WP_255902511.1">
    <property type="nucleotide sequence ID" value="NZ_JAFMZO010000003.1"/>
</dbReference>
<evidence type="ECO:0000256" key="6">
    <source>
        <dbReference type="ARBA" id="ARBA00022722"/>
    </source>
</evidence>
<keyword evidence="4" id="KW-0808">Transferase</keyword>
<sequence>MALDKYKQKRRFDITPEPIGGKNKASKLRFVVQLHHASHVHYDFRLEMEGMLKSWAVPKGPSTDPDVKRLAMMVEDHPFDYRTFEGIIPKGQYGGGTVIVWDEGTFEPSEFEGKSKKEQEKHLLHGLHSGKFKFILHGEKLRGEFALAKAFGRGENSWLLMKIDDEYASKNDITKKNKSVLSGFTIDKVAKTSENVWNSNRSENVQAGALAGNPDTDLKVLLNEAKKAKFPEGIKPMLATLVDKPFDDPDWVYEIKWDGYRALAFINNGEVQLNSRNNKSFNEKFYPIYQALSKWKINAVLDGEIVVLNNNGMADFAALQNWRSEADGELVFYVFDVLWLDNKDLTVLPLQSRREILNQIIPEGNEKILLSKLFEASGTEFFAAADKMGLEGIIAKKLTSLYAPDIRSKEWLKIKTEKRQEAIICGYTNNENGRKKFSALLMGVYENNALKYIGPVGTGFSDKLQTEIIERLKPFITEECPFSVVPEFNKPSRFRPNPPKATATWVKPKLVGEVSYREMTQDGVMRHPSFKGLREDKNADEVVRETPVHTAEVIAEDHDFVKQKVITPLKGKTRKTLLNPKDETQVRKINGHDLKFSNLSKIYWPEDKVTKRDLLNYYYQIAPFIVPYLKDRPQSLNRFPNGIHGQSFYQKNVHGKVPDWIATYPYESNREGHDKEFMLCTDEASLLYMASLGCIEMNPWLSTVHNPDNPDWCIIDLDPDKNTFEQVIEAAQVVKGVLDEIGVESYCKTSGSTGLHIYIPLGAKYSYDQSQMFARMLVTIVHKQIPGYTSIERLTAKRGGKMYLDFLQNRPQATIAGPYSLRPKPGATVSMPLLWDEVKPGLSMRDFTIFNAVDRLRDIGDLFKGVMGKGIDLEKTVLKAKSVFGG</sequence>